<dbReference type="InterPro" id="IPR008284">
    <property type="entry name" value="MoCF_biosynth_CS"/>
</dbReference>
<dbReference type="SMART" id="SM00852">
    <property type="entry name" value="MoCF_biosynth"/>
    <property type="match status" value="1"/>
</dbReference>
<dbReference type="Gene3D" id="2.40.340.10">
    <property type="entry name" value="MoeA, C-terminal, domain IV"/>
    <property type="match status" value="1"/>
</dbReference>
<dbReference type="InParanoid" id="A0LIY5"/>
<protein>
    <recommendedName>
        <fullName evidence="6">Molybdopterin molybdenumtransferase</fullName>
        <ecNumber evidence="6">2.10.1.1</ecNumber>
    </recommendedName>
</protein>
<dbReference type="Pfam" id="PF03454">
    <property type="entry name" value="MoeA_C"/>
    <property type="match status" value="1"/>
</dbReference>
<sequence>MAGKTVSKFLKVKSSDEVLALIDRLHPLPAVEVELAAACGEVLALSVVAPESVPHFSRATMDGYAVRARDTFGASETLPAFLETAGEIKMGETVTRRLEPGTAIGVPTGGMLPEGADAVVMVEYTYPLDDKTIEVTRPVAPGDNLLREGEDISVGRELFPGGWRLRPQDVGVLAALGVTRVAVRRRPRVAVISTGDEVVPVGASPVPPGKIRDINSFTLAAQVEEAGGVIGLRKVIADDLALLTDVCRQALEDHDVIMLSGGSSVGVRDYTLSILEHLHDSELLAHGVAVRPGKPTILARVGEKVFWGLPGQPVSAMMICRAFVLPSLERLQGRTSKHAAFAVNQLNAVLARKVPSVHGRTDYVPVLLSSAHGRLSAEPVFGKSAMISTLAAADGYIIVPEHVEGLDQGTDVLVCLFSGPGKAG</sequence>
<dbReference type="SUPFAM" id="SSF63882">
    <property type="entry name" value="MoeA N-terminal region -like"/>
    <property type="match status" value="1"/>
</dbReference>
<dbReference type="GO" id="GO:0046872">
    <property type="term" value="F:metal ion binding"/>
    <property type="evidence" value="ECO:0007669"/>
    <property type="project" value="UniProtKB-UniRule"/>
</dbReference>
<dbReference type="NCBIfam" id="NF045515">
    <property type="entry name" value="Glp_gephyrin"/>
    <property type="match status" value="1"/>
</dbReference>
<evidence type="ECO:0000256" key="6">
    <source>
        <dbReference type="RuleBase" id="RU365090"/>
    </source>
</evidence>
<dbReference type="InterPro" id="IPR001453">
    <property type="entry name" value="MoaB/Mog_dom"/>
</dbReference>
<keyword evidence="6" id="KW-0479">Metal-binding</keyword>
<keyword evidence="4 6" id="KW-0501">Molybdenum cofactor biosynthesis</keyword>
<dbReference type="InterPro" id="IPR038987">
    <property type="entry name" value="MoeA-like"/>
</dbReference>
<reference evidence="8 9" key="1">
    <citation type="submission" date="2006-10" db="EMBL/GenBank/DDBJ databases">
        <title>Complete sequence of Syntrophobacter fumaroxidans MPOB.</title>
        <authorList>
            <consortium name="US DOE Joint Genome Institute"/>
            <person name="Copeland A."/>
            <person name="Lucas S."/>
            <person name="Lapidus A."/>
            <person name="Barry K."/>
            <person name="Detter J.C."/>
            <person name="Glavina del Rio T."/>
            <person name="Hammon N."/>
            <person name="Israni S."/>
            <person name="Pitluck S."/>
            <person name="Goltsman E.G."/>
            <person name="Martinez M."/>
            <person name="Schmutz J."/>
            <person name="Larimer F."/>
            <person name="Land M."/>
            <person name="Hauser L."/>
            <person name="Kyrpides N."/>
            <person name="Kim E."/>
            <person name="Boone D.R."/>
            <person name="Brockman F."/>
            <person name="Culley D."/>
            <person name="Ferry J."/>
            <person name="Gunsalus R."/>
            <person name="McInerney M.J."/>
            <person name="Morrison M."/>
            <person name="Plugge C."/>
            <person name="Rohlin L."/>
            <person name="Scholten J."/>
            <person name="Sieber J."/>
            <person name="Stams A.J.M."/>
            <person name="Worm P."/>
            <person name="Henstra A.M."/>
            <person name="Richardson P."/>
        </authorList>
    </citation>
    <scope>NUCLEOTIDE SEQUENCE [LARGE SCALE GENOMIC DNA]</scope>
    <source>
        <strain evidence="9">DSM 10017 / MPOB</strain>
    </source>
</reference>
<dbReference type="Gene3D" id="3.90.105.10">
    <property type="entry name" value="Molybdopterin biosynthesis moea protein, domain 2"/>
    <property type="match status" value="1"/>
</dbReference>
<keyword evidence="6" id="KW-0460">Magnesium</keyword>
<dbReference type="EC" id="2.10.1.1" evidence="6"/>
<dbReference type="FunCoup" id="A0LIY5">
    <property type="interactions" value="521"/>
</dbReference>
<dbReference type="RefSeq" id="WP_011698557.1">
    <property type="nucleotide sequence ID" value="NC_008554.1"/>
</dbReference>
<dbReference type="Pfam" id="PF03453">
    <property type="entry name" value="MoeA_N"/>
    <property type="match status" value="1"/>
</dbReference>
<evidence type="ECO:0000313" key="8">
    <source>
        <dbReference type="EMBL" id="ABK17387.1"/>
    </source>
</evidence>
<evidence type="ECO:0000256" key="4">
    <source>
        <dbReference type="ARBA" id="ARBA00023150"/>
    </source>
</evidence>
<evidence type="ECO:0000256" key="2">
    <source>
        <dbReference type="ARBA" id="ARBA00005046"/>
    </source>
</evidence>
<keyword evidence="6" id="KW-0500">Molybdenum</keyword>
<dbReference type="SUPFAM" id="SSF53218">
    <property type="entry name" value="Molybdenum cofactor biosynthesis proteins"/>
    <property type="match status" value="1"/>
</dbReference>
<dbReference type="GO" id="GO:0061599">
    <property type="term" value="F:molybdopterin molybdotransferase activity"/>
    <property type="evidence" value="ECO:0007669"/>
    <property type="project" value="UniProtKB-UniRule"/>
</dbReference>
<dbReference type="Pfam" id="PF00994">
    <property type="entry name" value="MoCF_biosynth"/>
    <property type="match status" value="1"/>
</dbReference>
<dbReference type="SUPFAM" id="SSF63867">
    <property type="entry name" value="MoeA C-terminal domain-like"/>
    <property type="match status" value="1"/>
</dbReference>
<comment type="cofactor">
    <cofactor evidence="6">
        <name>Mg(2+)</name>
        <dbReference type="ChEBI" id="CHEBI:18420"/>
    </cofactor>
</comment>
<dbReference type="InterPro" id="IPR036425">
    <property type="entry name" value="MoaB/Mog-like_dom_sf"/>
</dbReference>
<comment type="catalytic activity">
    <reaction evidence="5">
        <text>adenylyl-molybdopterin + molybdate = Mo-molybdopterin + AMP + H(+)</text>
        <dbReference type="Rhea" id="RHEA:35047"/>
        <dbReference type="ChEBI" id="CHEBI:15378"/>
        <dbReference type="ChEBI" id="CHEBI:36264"/>
        <dbReference type="ChEBI" id="CHEBI:62727"/>
        <dbReference type="ChEBI" id="CHEBI:71302"/>
        <dbReference type="ChEBI" id="CHEBI:456215"/>
        <dbReference type="EC" id="2.10.1.1"/>
    </reaction>
</comment>
<accession>A0LIY5</accession>
<name>A0LIY5_SYNFM</name>
<keyword evidence="6" id="KW-0808">Transferase</keyword>
<comment type="pathway">
    <text evidence="2 6">Cofactor biosynthesis; molybdopterin biosynthesis.</text>
</comment>
<feature type="domain" description="MoaB/Mog" evidence="7">
    <location>
        <begin position="190"/>
        <end position="330"/>
    </location>
</feature>
<evidence type="ECO:0000313" key="9">
    <source>
        <dbReference type="Proteomes" id="UP000001784"/>
    </source>
</evidence>
<dbReference type="HOGENOM" id="CLU_010186_7_2_7"/>
<dbReference type="STRING" id="335543.Sfum_1700"/>
<dbReference type="NCBIfam" id="TIGR00177">
    <property type="entry name" value="molyb_syn"/>
    <property type="match status" value="1"/>
</dbReference>
<dbReference type="Gene3D" id="2.170.190.11">
    <property type="entry name" value="Molybdopterin biosynthesis moea protein, domain 3"/>
    <property type="match status" value="1"/>
</dbReference>
<gene>
    <name evidence="8" type="ordered locus">Sfum_1700</name>
</gene>
<evidence type="ECO:0000256" key="5">
    <source>
        <dbReference type="ARBA" id="ARBA00047317"/>
    </source>
</evidence>
<dbReference type="InterPro" id="IPR036688">
    <property type="entry name" value="MoeA_C_domain_IV_sf"/>
</dbReference>
<comment type="similarity">
    <text evidence="3 6">Belongs to the MoeA family.</text>
</comment>
<dbReference type="CDD" id="cd00887">
    <property type="entry name" value="MoeA"/>
    <property type="match status" value="1"/>
</dbReference>
<dbReference type="KEGG" id="sfu:Sfum_1700"/>
<dbReference type="InterPro" id="IPR036135">
    <property type="entry name" value="MoeA_linker/N_sf"/>
</dbReference>
<evidence type="ECO:0000259" key="7">
    <source>
        <dbReference type="SMART" id="SM00852"/>
    </source>
</evidence>
<keyword evidence="9" id="KW-1185">Reference proteome</keyword>
<dbReference type="InterPro" id="IPR005111">
    <property type="entry name" value="MoeA_C_domain_IV"/>
</dbReference>
<dbReference type="Gene3D" id="3.40.980.10">
    <property type="entry name" value="MoaB/Mog-like domain"/>
    <property type="match status" value="1"/>
</dbReference>
<proteinExistence type="inferred from homology"/>
<dbReference type="Proteomes" id="UP000001784">
    <property type="component" value="Chromosome"/>
</dbReference>
<dbReference type="PROSITE" id="PS01079">
    <property type="entry name" value="MOCF_BIOSYNTHESIS_2"/>
    <property type="match status" value="1"/>
</dbReference>
<organism evidence="8 9">
    <name type="scientific">Syntrophobacter fumaroxidans (strain DSM 10017 / MPOB)</name>
    <dbReference type="NCBI Taxonomy" id="335543"/>
    <lineage>
        <taxon>Bacteria</taxon>
        <taxon>Pseudomonadati</taxon>
        <taxon>Thermodesulfobacteriota</taxon>
        <taxon>Syntrophobacteria</taxon>
        <taxon>Syntrophobacterales</taxon>
        <taxon>Syntrophobacteraceae</taxon>
        <taxon>Syntrophobacter</taxon>
    </lineage>
</organism>
<dbReference type="GO" id="GO:0006777">
    <property type="term" value="P:Mo-molybdopterin cofactor biosynthetic process"/>
    <property type="evidence" value="ECO:0007669"/>
    <property type="project" value="UniProtKB-UniRule"/>
</dbReference>
<evidence type="ECO:0000256" key="3">
    <source>
        <dbReference type="ARBA" id="ARBA00010763"/>
    </source>
</evidence>
<dbReference type="PANTHER" id="PTHR10192">
    <property type="entry name" value="MOLYBDOPTERIN BIOSYNTHESIS PROTEIN"/>
    <property type="match status" value="1"/>
</dbReference>
<evidence type="ECO:0000256" key="1">
    <source>
        <dbReference type="ARBA" id="ARBA00002901"/>
    </source>
</evidence>
<dbReference type="OrthoDB" id="9804758at2"/>
<dbReference type="eggNOG" id="COG0303">
    <property type="taxonomic scope" value="Bacteria"/>
</dbReference>
<dbReference type="AlphaFoldDB" id="A0LIY5"/>
<dbReference type="InterPro" id="IPR005110">
    <property type="entry name" value="MoeA_linker/N"/>
</dbReference>
<dbReference type="UniPathway" id="UPA00344"/>
<comment type="function">
    <text evidence="1 6">Catalyzes the insertion of molybdate into adenylated molybdopterin with the concomitant release of AMP.</text>
</comment>
<dbReference type="EMBL" id="CP000478">
    <property type="protein sequence ID" value="ABK17387.1"/>
    <property type="molecule type" value="Genomic_DNA"/>
</dbReference>
<dbReference type="GO" id="GO:0005829">
    <property type="term" value="C:cytosol"/>
    <property type="evidence" value="ECO:0007669"/>
    <property type="project" value="TreeGrafter"/>
</dbReference>
<dbReference type="PANTHER" id="PTHR10192:SF5">
    <property type="entry name" value="GEPHYRIN"/>
    <property type="match status" value="1"/>
</dbReference>